<sequence length="365" mass="40645">MTVMHPTMTETEVLTVPDAGDARRRHRRYLYRDGKVAYWLVLPAIVLLGIFVIWPAIYAAYLSFQDWSFYKAPEFVGWRNYTNVLTDPLFWAAIGRGFVFVAMTVPPMLLLAFAFSSLVVAVSRRFASILKVSIYLPTIISTVITSIIFVIIYDYSGGLLNALLGLFGIDPVAWIGDPKWALLAIAIPAVWLGMGLTSLIMVAAMIDIPTEYYEAAAMEGANWWQKTFFITIPQMKNIILYLLVTGFVAAIQQLDLPLVMTQGGPLDSTTLPNLFIFNHFTNDVNVGYSIAAALAVRRARHGLGAHLPIRQLREAGGLTWPSSHSRSRRPVGARSAPRRGGSTRWARRSSERCSCWSRCSRCSGC</sequence>
<gene>
    <name evidence="10" type="ORF">L2X98_04155</name>
</gene>
<dbReference type="Proteomes" id="UP001054811">
    <property type="component" value="Chromosome"/>
</dbReference>
<keyword evidence="11" id="KW-1185">Reference proteome</keyword>
<evidence type="ECO:0000256" key="1">
    <source>
        <dbReference type="ARBA" id="ARBA00004651"/>
    </source>
</evidence>
<feature type="transmembrane region" description="Helical" evidence="7">
    <location>
        <begin position="228"/>
        <end position="251"/>
    </location>
</feature>
<keyword evidence="6 7" id="KW-0472">Membrane</keyword>
<dbReference type="EMBL" id="CP091139">
    <property type="protein sequence ID" value="UJP13837.2"/>
    <property type="molecule type" value="Genomic_DNA"/>
</dbReference>
<feature type="domain" description="ABC transmembrane type-1" evidence="9">
    <location>
        <begin position="94"/>
        <end position="309"/>
    </location>
</feature>
<feature type="transmembrane region" description="Helical" evidence="7">
    <location>
        <begin position="183"/>
        <end position="208"/>
    </location>
</feature>
<comment type="similarity">
    <text evidence="7">Belongs to the binding-protein-dependent transport system permease family.</text>
</comment>
<evidence type="ECO:0000256" key="2">
    <source>
        <dbReference type="ARBA" id="ARBA00022448"/>
    </source>
</evidence>
<dbReference type="PROSITE" id="PS50928">
    <property type="entry name" value="ABC_TM1"/>
    <property type="match status" value="1"/>
</dbReference>
<keyword evidence="4 7" id="KW-0812">Transmembrane</keyword>
<dbReference type="InterPro" id="IPR000515">
    <property type="entry name" value="MetI-like"/>
</dbReference>
<evidence type="ECO:0000256" key="4">
    <source>
        <dbReference type="ARBA" id="ARBA00022692"/>
    </source>
</evidence>
<protein>
    <submittedName>
        <fullName evidence="10">Sugar ABC transporter permease</fullName>
    </submittedName>
</protein>
<accession>A0ABY3SSA2</accession>
<feature type="transmembrane region" description="Helical" evidence="7">
    <location>
        <begin position="134"/>
        <end position="153"/>
    </location>
</feature>
<keyword evidence="3" id="KW-1003">Cell membrane</keyword>
<feature type="transmembrane region" description="Helical" evidence="7">
    <location>
        <begin position="89"/>
        <end position="122"/>
    </location>
</feature>
<dbReference type="PANTHER" id="PTHR30193:SF37">
    <property type="entry name" value="INNER MEMBRANE ABC TRANSPORTER PERMEASE PROTEIN YCJO"/>
    <property type="match status" value="1"/>
</dbReference>
<dbReference type="RefSeq" id="WP_259612956.1">
    <property type="nucleotide sequence ID" value="NZ_CP091139.2"/>
</dbReference>
<dbReference type="InterPro" id="IPR051393">
    <property type="entry name" value="ABC_transporter_permease"/>
</dbReference>
<keyword evidence="5 7" id="KW-1133">Transmembrane helix</keyword>
<feature type="transmembrane region" description="Helical" evidence="7">
    <location>
        <begin position="36"/>
        <end position="61"/>
    </location>
</feature>
<evidence type="ECO:0000313" key="10">
    <source>
        <dbReference type="EMBL" id="UJP13837.2"/>
    </source>
</evidence>
<evidence type="ECO:0000256" key="7">
    <source>
        <dbReference type="RuleBase" id="RU363032"/>
    </source>
</evidence>
<evidence type="ECO:0000259" key="9">
    <source>
        <dbReference type="PROSITE" id="PS50928"/>
    </source>
</evidence>
<dbReference type="InterPro" id="IPR035906">
    <property type="entry name" value="MetI-like_sf"/>
</dbReference>
<organism evidence="10 11">
    <name type="scientific">Microbacterium elymi</name>
    <dbReference type="NCBI Taxonomy" id="2909587"/>
    <lineage>
        <taxon>Bacteria</taxon>
        <taxon>Bacillati</taxon>
        <taxon>Actinomycetota</taxon>
        <taxon>Actinomycetes</taxon>
        <taxon>Micrococcales</taxon>
        <taxon>Microbacteriaceae</taxon>
        <taxon>Microbacterium</taxon>
    </lineage>
</organism>
<reference evidence="10" key="1">
    <citation type="submission" date="2022-01" db="EMBL/GenBank/DDBJ databases">
        <title>Microbacterium eymi and Microbacterium rhizovicinus sp. nov., isolated from the rhizospheric soil of Elymus tsukushiensis, a plant native to the Dokdo Islands, Republic of Korea.</title>
        <authorList>
            <person name="Hwang Y.J."/>
        </authorList>
    </citation>
    <scope>NUCLEOTIDE SEQUENCE</scope>
    <source>
        <strain evidence="10">KUDC0405</strain>
    </source>
</reference>
<evidence type="ECO:0000256" key="6">
    <source>
        <dbReference type="ARBA" id="ARBA00023136"/>
    </source>
</evidence>
<comment type="subcellular location">
    <subcellularLocation>
        <location evidence="1 7">Cell membrane</location>
        <topology evidence="1 7">Multi-pass membrane protein</topology>
    </subcellularLocation>
</comment>
<evidence type="ECO:0000313" key="11">
    <source>
        <dbReference type="Proteomes" id="UP001054811"/>
    </source>
</evidence>
<dbReference type="SUPFAM" id="SSF161098">
    <property type="entry name" value="MetI-like"/>
    <property type="match status" value="1"/>
</dbReference>
<dbReference type="CDD" id="cd06261">
    <property type="entry name" value="TM_PBP2"/>
    <property type="match status" value="1"/>
</dbReference>
<dbReference type="SUPFAM" id="SSF160964">
    <property type="entry name" value="MalF N-terminal region-like"/>
    <property type="match status" value="1"/>
</dbReference>
<feature type="region of interest" description="Disordered" evidence="8">
    <location>
        <begin position="318"/>
        <end position="343"/>
    </location>
</feature>
<proteinExistence type="inferred from homology"/>
<dbReference type="Pfam" id="PF00528">
    <property type="entry name" value="BPD_transp_1"/>
    <property type="match status" value="1"/>
</dbReference>
<evidence type="ECO:0000256" key="5">
    <source>
        <dbReference type="ARBA" id="ARBA00022989"/>
    </source>
</evidence>
<dbReference type="Gene3D" id="1.10.3720.10">
    <property type="entry name" value="MetI-like"/>
    <property type="match status" value="1"/>
</dbReference>
<evidence type="ECO:0000256" key="3">
    <source>
        <dbReference type="ARBA" id="ARBA00022475"/>
    </source>
</evidence>
<dbReference type="PANTHER" id="PTHR30193">
    <property type="entry name" value="ABC TRANSPORTER PERMEASE PROTEIN"/>
    <property type="match status" value="1"/>
</dbReference>
<evidence type="ECO:0000256" key="8">
    <source>
        <dbReference type="SAM" id="MobiDB-lite"/>
    </source>
</evidence>
<name>A0ABY3SSA2_9MICO</name>
<keyword evidence="2 7" id="KW-0813">Transport</keyword>